<proteinExistence type="predicted"/>
<gene>
    <name evidence="1" type="ORF">Cgig2_006584</name>
</gene>
<keyword evidence="2" id="KW-1185">Reference proteome</keyword>
<dbReference type="Proteomes" id="UP001153076">
    <property type="component" value="Unassembled WGS sequence"/>
</dbReference>
<dbReference type="EMBL" id="JAKOGI010000044">
    <property type="protein sequence ID" value="KAJ8446956.1"/>
    <property type="molecule type" value="Genomic_DNA"/>
</dbReference>
<organism evidence="1 2">
    <name type="scientific">Carnegiea gigantea</name>
    <dbReference type="NCBI Taxonomy" id="171969"/>
    <lineage>
        <taxon>Eukaryota</taxon>
        <taxon>Viridiplantae</taxon>
        <taxon>Streptophyta</taxon>
        <taxon>Embryophyta</taxon>
        <taxon>Tracheophyta</taxon>
        <taxon>Spermatophyta</taxon>
        <taxon>Magnoliopsida</taxon>
        <taxon>eudicotyledons</taxon>
        <taxon>Gunneridae</taxon>
        <taxon>Pentapetalae</taxon>
        <taxon>Caryophyllales</taxon>
        <taxon>Cactineae</taxon>
        <taxon>Cactaceae</taxon>
        <taxon>Cactoideae</taxon>
        <taxon>Echinocereeae</taxon>
        <taxon>Carnegiea</taxon>
    </lineage>
</organism>
<evidence type="ECO:0000313" key="1">
    <source>
        <dbReference type="EMBL" id="KAJ8446956.1"/>
    </source>
</evidence>
<reference evidence="1" key="1">
    <citation type="submission" date="2022-04" db="EMBL/GenBank/DDBJ databases">
        <title>Carnegiea gigantea Genome sequencing and assembly v2.</title>
        <authorList>
            <person name="Copetti D."/>
            <person name="Sanderson M.J."/>
            <person name="Burquez A."/>
            <person name="Wojciechowski M.F."/>
        </authorList>
    </citation>
    <scope>NUCLEOTIDE SEQUENCE</scope>
    <source>
        <strain evidence="1">SGP5-SGP5p</strain>
        <tissue evidence="1">Aerial part</tissue>
    </source>
</reference>
<protein>
    <submittedName>
        <fullName evidence="1">Uncharacterized protein</fullName>
    </submittedName>
</protein>
<comment type="caution">
    <text evidence="1">The sequence shown here is derived from an EMBL/GenBank/DDBJ whole genome shotgun (WGS) entry which is preliminary data.</text>
</comment>
<sequence length="154" mass="16797">MNEKKRKKAKEKTKGQVARLEAPLMALLLLITIRRGGCLLVAELSSSCPASESLALELSSSGPAFAWNRFQKSGPPIATPTTRSYSNGVRKFEVPSSLLGHGELIARAQGLKIVRKRRWGKSNSAPIPLKVVDNVFSHLPGAKKMRKSHGRNAK</sequence>
<name>A0A9Q1QMG8_9CARY</name>
<dbReference type="AlphaFoldDB" id="A0A9Q1QMG8"/>
<accession>A0A9Q1QMG8</accession>
<evidence type="ECO:0000313" key="2">
    <source>
        <dbReference type="Proteomes" id="UP001153076"/>
    </source>
</evidence>